<accession>A0A0G2GY69</accession>
<feature type="compositionally biased region" description="Basic and acidic residues" evidence="1">
    <location>
        <begin position="131"/>
        <end position="147"/>
    </location>
</feature>
<feature type="compositionally biased region" description="Acidic residues" evidence="1">
    <location>
        <begin position="90"/>
        <end position="105"/>
    </location>
</feature>
<dbReference type="AlphaFoldDB" id="A0A0G2GY69"/>
<evidence type="ECO:0000256" key="1">
    <source>
        <dbReference type="SAM" id="MobiDB-lite"/>
    </source>
</evidence>
<protein>
    <submittedName>
        <fullName evidence="2">Uncharacterized protein</fullName>
    </submittedName>
</protein>
<feature type="compositionally biased region" description="Acidic residues" evidence="1">
    <location>
        <begin position="148"/>
        <end position="176"/>
    </location>
</feature>
<proteinExistence type="predicted"/>
<sequence>MDDWGDPWQDDAAPKHPPTIDVHILADRQTKERVVTPVLTGFFEDQHKWSEPDSHDIAEEPESEAENEHQATTPAPNEEMTEDTPSVVPEETDDDTNEITTENEPEDRVQNDPEDTSEDRVEETPEDEVEDTHADTPEDRVEETHEDTPEDTFDDDDFDDFGDFEEEADEVLEDETANNIESPPKAFR</sequence>
<dbReference type="Proteomes" id="UP000034182">
    <property type="component" value="Unassembled WGS sequence"/>
</dbReference>
<reference evidence="2 3" key="1">
    <citation type="submission" date="2015-03" db="EMBL/GenBank/DDBJ databases">
        <authorList>
            <person name="Morales-Cruz A."/>
            <person name="Amrine K.C."/>
            <person name="Cantu D."/>
        </authorList>
    </citation>
    <scope>NUCLEOTIDE SEQUENCE [LARGE SCALE GENOMIC DNA]</scope>
    <source>
        <strain evidence="2">DS831</strain>
    </source>
</reference>
<evidence type="ECO:0000313" key="3">
    <source>
        <dbReference type="Proteomes" id="UP000034182"/>
    </source>
</evidence>
<evidence type="ECO:0000313" key="2">
    <source>
        <dbReference type="EMBL" id="KKY28108.1"/>
    </source>
</evidence>
<dbReference type="EMBL" id="LAQI01000012">
    <property type="protein sequence ID" value="KKY28108.1"/>
    <property type="molecule type" value="Genomic_DNA"/>
</dbReference>
<organism evidence="2 3">
    <name type="scientific">Diplodia seriata</name>
    <dbReference type="NCBI Taxonomy" id="420778"/>
    <lineage>
        <taxon>Eukaryota</taxon>
        <taxon>Fungi</taxon>
        <taxon>Dikarya</taxon>
        <taxon>Ascomycota</taxon>
        <taxon>Pezizomycotina</taxon>
        <taxon>Dothideomycetes</taxon>
        <taxon>Dothideomycetes incertae sedis</taxon>
        <taxon>Botryosphaeriales</taxon>
        <taxon>Botryosphaeriaceae</taxon>
        <taxon>Diplodia</taxon>
    </lineage>
</organism>
<gene>
    <name evidence="2" type="ORF">UCDDS831_g00473</name>
</gene>
<reference evidence="2 3" key="2">
    <citation type="submission" date="2015-05" db="EMBL/GenBank/DDBJ databases">
        <title>Distinctive expansion of gene families associated with plant cell wall degradation and secondary metabolism in the genomes of grapevine trunk pathogens.</title>
        <authorList>
            <person name="Lawrence D.P."/>
            <person name="Travadon R."/>
            <person name="Rolshausen P.E."/>
            <person name="Baumgartner K."/>
        </authorList>
    </citation>
    <scope>NUCLEOTIDE SEQUENCE [LARGE SCALE GENOMIC DNA]</scope>
    <source>
        <strain evidence="2">DS831</strain>
    </source>
</reference>
<comment type="caution">
    <text evidence="2">The sequence shown here is derived from an EMBL/GenBank/DDBJ whole genome shotgun (WGS) entry which is preliminary data.</text>
</comment>
<feature type="compositionally biased region" description="Basic and acidic residues" evidence="1">
    <location>
        <begin position="44"/>
        <end position="58"/>
    </location>
</feature>
<feature type="region of interest" description="Disordered" evidence="1">
    <location>
        <begin position="42"/>
        <end position="188"/>
    </location>
</feature>
<name>A0A0G2GY69_9PEZI</name>